<protein>
    <recommendedName>
        <fullName evidence="1">KilA/APSES-type HTH DNA-binding domain-containing protein</fullName>
    </recommendedName>
</protein>
<gene>
    <name evidence="2" type="ORF">DN730_16055</name>
</gene>
<organism evidence="2 3">
    <name type="scientific">Marinomonas piezotolerans</name>
    <dbReference type="NCBI Taxonomy" id="2213058"/>
    <lineage>
        <taxon>Bacteria</taxon>
        <taxon>Pseudomonadati</taxon>
        <taxon>Pseudomonadota</taxon>
        <taxon>Gammaproteobacteria</taxon>
        <taxon>Oceanospirillales</taxon>
        <taxon>Oceanospirillaceae</taxon>
        <taxon>Marinomonas</taxon>
    </lineage>
</organism>
<name>A0A370U5J5_9GAMM</name>
<keyword evidence="3" id="KW-1185">Reference proteome</keyword>
<evidence type="ECO:0000313" key="2">
    <source>
        <dbReference type="EMBL" id="RDL43018.1"/>
    </source>
</evidence>
<dbReference type="AlphaFoldDB" id="A0A370U5J5"/>
<reference evidence="2 3" key="1">
    <citation type="submission" date="2018-06" db="EMBL/GenBank/DDBJ databases">
        <title>Marinomonas sp. YLB-05 draft genome sequence.</title>
        <authorList>
            <person name="Yu L."/>
            <person name="Tang X."/>
        </authorList>
    </citation>
    <scope>NUCLEOTIDE SEQUENCE [LARGE SCALE GENOMIC DNA]</scope>
    <source>
        <strain evidence="2 3">YLB-05</strain>
    </source>
</reference>
<feature type="domain" description="KilA/APSES-type HTH DNA-binding" evidence="1">
    <location>
        <begin position="12"/>
        <end position="77"/>
    </location>
</feature>
<accession>A0A370U5J5</accession>
<evidence type="ECO:0000259" key="1">
    <source>
        <dbReference type="Pfam" id="PF04383"/>
    </source>
</evidence>
<evidence type="ECO:0000313" key="3">
    <source>
        <dbReference type="Proteomes" id="UP000254326"/>
    </source>
</evidence>
<dbReference type="Proteomes" id="UP000254326">
    <property type="component" value="Unassembled WGS sequence"/>
</dbReference>
<proteinExistence type="predicted"/>
<dbReference type="InterPro" id="IPR018004">
    <property type="entry name" value="KilA/APSES_HTH"/>
</dbReference>
<dbReference type="Pfam" id="PF04383">
    <property type="entry name" value="KilA-N"/>
    <property type="match status" value="1"/>
</dbReference>
<sequence length="77" mass="8687">MMANLIILSKEIRTYHGMYSLNDLQQASGGQDKFRPAKFLRLDQTKGLIEEMVGCPDMDNLVKTVRGIGAWVCKELV</sequence>
<dbReference type="EMBL" id="QKRA01000010">
    <property type="protein sequence ID" value="RDL43018.1"/>
    <property type="molecule type" value="Genomic_DNA"/>
</dbReference>
<comment type="caution">
    <text evidence="2">The sequence shown here is derived from an EMBL/GenBank/DDBJ whole genome shotgun (WGS) entry which is preliminary data.</text>
</comment>